<proteinExistence type="predicted"/>
<evidence type="ECO:0000313" key="2">
    <source>
        <dbReference type="EMBL" id="KAK7693399.1"/>
    </source>
</evidence>
<dbReference type="Proteomes" id="UP001385951">
    <property type="component" value="Unassembled WGS sequence"/>
</dbReference>
<comment type="caution">
    <text evidence="2">The sequence shown here is derived from an EMBL/GenBank/DDBJ whole genome shotgun (WGS) entry which is preliminary data.</text>
</comment>
<evidence type="ECO:0008006" key="4">
    <source>
        <dbReference type="Google" id="ProtNLM"/>
    </source>
</evidence>
<organism evidence="2 3">
    <name type="scientific">Cerrena zonata</name>
    <dbReference type="NCBI Taxonomy" id="2478898"/>
    <lineage>
        <taxon>Eukaryota</taxon>
        <taxon>Fungi</taxon>
        <taxon>Dikarya</taxon>
        <taxon>Basidiomycota</taxon>
        <taxon>Agaricomycotina</taxon>
        <taxon>Agaricomycetes</taxon>
        <taxon>Polyporales</taxon>
        <taxon>Cerrenaceae</taxon>
        <taxon>Cerrena</taxon>
    </lineage>
</organism>
<feature type="compositionally biased region" description="Basic and acidic residues" evidence="1">
    <location>
        <begin position="149"/>
        <end position="160"/>
    </location>
</feature>
<feature type="compositionally biased region" description="Polar residues" evidence="1">
    <location>
        <begin position="161"/>
        <end position="175"/>
    </location>
</feature>
<gene>
    <name evidence="2" type="ORF">QCA50_002967</name>
</gene>
<sequence>MDTQDSAAKKRKPPTFRHLPLNRAKKLKKGWVDAQKIKSQWKAQKRKEGLVTQRAVPPHLSQEGPRIGNSSSRKDPEDQDEPSSSAEEDVDDHDESDTKDDSENETSESEVEKEEPPARTFHSSRGRGRGSRPTVGAKRKHGNEEQEEEKLSLRDLEKQAYSRSSLHTYKSNAPRGSSKPGRGGQRGRGTRGRGRGQPDMRLRMNAMLEKIKRDVV</sequence>
<feature type="region of interest" description="Disordered" evidence="1">
    <location>
        <begin position="1"/>
        <end position="203"/>
    </location>
</feature>
<name>A0AAW0GV78_9APHY</name>
<feature type="compositionally biased region" description="Acidic residues" evidence="1">
    <location>
        <begin position="77"/>
        <end position="113"/>
    </location>
</feature>
<evidence type="ECO:0000256" key="1">
    <source>
        <dbReference type="SAM" id="MobiDB-lite"/>
    </source>
</evidence>
<evidence type="ECO:0000313" key="3">
    <source>
        <dbReference type="Proteomes" id="UP001385951"/>
    </source>
</evidence>
<dbReference type="EMBL" id="JASBNA010000003">
    <property type="protein sequence ID" value="KAK7693399.1"/>
    <property type="molecule type" value="Genomic_DNA"/>
</dbReference>
<keyword evidence="3" id="KW-1185">Reference proteome</keyword>
<protein>
    <recommendedName>
        <fullName evidence="4">rRNA-processing protein FYV7</fullName>
    </recommendedName>
</protein>
<accession>A0AAW0GV78</accession>
<dbReference type="AlphaFoldDB" id="A0AAW0GV78"/>
<reference evidence="2 3" key="1">
    <citation type="submission" date="2022-09" db="EMBL/GenBank/DDBJ databases">
        <authorList>
            <person name="Palmer J.M."/>
        </authorList>
    </citation>
    <scope>NUCLEOTIDE SEQUENCE [LARGE SCALE GENOMIC DNA]</scope>
    <source>
        <strain evidence="2 3">DSM 7382</strain>
    </source>
</reference>